<dbReference type="InterPro" id="IPR009053">
    <property type="entry name" value="Prefoldin"/>
</dbReference>
<comment type="similarity">
    <text evidence="1">Belongs to the UXT family.</text>
</comment>
<dbReference type="InterPro" id="IPR003994">
    <property type="entry name" value="UXT"/>
</dbReference>
<proteinExistence type="inferred from homology"/>
<evidence type="ECO:0000313" key="3">
    <source>
        <dbReference type="EMBL" id="OAJ41071.1"/>
    </source>
</evidence>
<dbReference type="VEuPathDB" id="FungiDB:BDEG_24722"/>
<organism evidence="3 4">
    <name type="scientific">Batrachochytrium dendrobatidis (strain JEL423)</name>
    <dbReference type="NCBI Taxonomy" id="403673"/>
    <lineage>
        <taxon>Eukaryota</taxon>
        <taxon>Fungi</taxon>
        <taxon>Fungi incertae sedis</taxon>
        <taxon>Chytridiomycota</taxon>
        <taxon>Chytridiomycota incertae sedis</taxon>
        <taxon>Chytridiomycetes</taxon>
        <taxon>Rhizophydiales</taxon>
        <taxon>Rhizophydiales incertae sedis</taxon>
        <taxon>Batrachochytrium</taxon>
    </lineage>
</organism>
<dbReference type="SUPFAM" id="SSF46579">
    <property type="entry name" value="Prefoldin"/>
    <property type="match status" value="1"/>
</dbReference>
<name>A0A177WNZ0_BATDL</name>
<dbReference type="PANTHER" id="PTHR13345:SF9">
    <property type="entry name" value="PROTEIN UXT"/>
    <property type="match status" value="1"/>
</dbReference>
<accession>A0A177WNZ0</accession>
<sequence>MSEPLFINPQIRKYESFVNDRLRKDLEKVLEERDKLYEQIAQLLQLRNQIHVIQKQSQGEMKTMMDVGCDFFMKARIPDTSKIILNVGSNIFVEMPLDDAIKFLEKKEKTLEGQTEKWTNRASEIRAHIKLVLKAISELLQLSE</sequence>
<dbReference type="OrthoDB" id="433124at2759"/>
<protein>
    <submittedName>
        <fullName evidence="3">Prefoldin, alpha subunit</fullName>
    </submittedName>
</protein>
<reference evidence="3 4" key="1">
    <citation type="submission" date="2006-10" db="EMBL/GenBank/DDBJ databases">
        <title>The Genome Sequence of Batrachochytrium dendrobatidis JEL423.</title>
        <authorList>
            <consortium name="The Broad Institute Genome Sequencing Platform"/>
            <person name="Birren B."/>
            <person name="Lander E."/>
            <person name="Galagan J."/>
            <person name="Cuomo C."/>
            <person name="Devon K."/>
            <person name="Jaffe D."/>
            <person name="Butler J."/>
            <person name="Alvarez P."/>
            <person name="Gnerre S."/>
            <person name="Grabherr M."/>
            <person name="Kleber M."/>
            <person name="Mauceli E."/>
            <person name="Brockman W."/>
            <person name="Young S."/>
            <person name="LaButti K."/>
            <person name="Sykes S."/>
            <person name="DeCaprio D."/>
            <person name="Crawford M."/>
            <person name="Koehrsen M."/>
            <person name="Engels R."/>
            <person name="Montgomery P."/>
            <person name="Pearson M."/>
            <person name="Howarth C."/>
            <person name="Larson L."/>
            <person name="White J."/>
            <person name="O'Leary S."/>
            <person name="Kodira C."/>
            <person name="Zeng Q."/>
            <person name="Yandava C."/>
            <person name="Alvarado L."/>
            <person name="Longcore J."/>
            <person name="James T."/>
        </authorList>
    </citation>
    <scope>NUCLEOTIDE SEQUENCE [LARGE SCALE GENOMIC DNA]</scope>
    <source>
        <strain evidence="3 4">JEL423</strain>
    </source>
</reference>
<dbReference type="InterPro" id="IPR004127">
    <property type="entry name" value="Prefoldin_subunit_alpha"/>
</dbReference>
<dbReference type="STRING" id="403673.A0A177WNZ0"/>
<dbReference type="EMBL" id="DS022305">
    <property type="protein sequence ID" value="OAJ41071.1"/>
    <property type="molecule type" value="Genomic_DNA"/>
</dbReference>
<dbReference type="GO" id="GO:0016592">
    <property type="term" value="C:mediator complex"/>
    <property type="evidence" value="ECO:0007669"/>
    <property type="project" value="TreeGrafter"/>
</dbReference>
<dbReference type="NCBIfam" id="TIGR00293">
    <property type="entry name" value="prefoldin subunit alpha"/>
    <property type="match status" value="1"/>
</dbReference>
<dbReference type="GO" id="GO:0003714">
    <property type="term" value="F:transcription corepressor activity"/>
    <property type="evidence" value="ECO:0007669"/>
    <property type="project" value="InterPro"/>
</dbReference>
<gene>
    <name evidence="3" type="ORF">BDEG_24722</name>
</gene>
<evidence type="ECO:0000313" key="4">
    <source>
        <dbReference type="Proteomes" id="UP000077115"/>
    </source>
</evidence>
<keyword evidence="2" id="KW-0175">Coiled coil</keyword>
<dbReference type="CDD" id="cd23158">
    <property type="entry name" value="Prefoldin_UXT"/>
    <property type="match status" value="1"/>
</dbReference>
<reference evidence="3 4" key="2">
    <citation type="submission" date="2016-05" db="EMBL/GenBank/DDBJ databases">
        <title>Lineage-specific infection strategies underlie the spectrum of fungal disease in amphibians.</title>
        <authorList>
            <person name="Cuomo C.A."/>
            <person name="Farrer R.A."/>
            <person name="James T."/>
            <person name="Longcore J."/>
            <person name="Birren B."/>
        </authorList>
    </citation>
    <scope>NUCLEOTIDE SEQUENCE [LARGE SCALE GENOMIC DNA]</scope>
    <source>
        <strain evidence="3 4">JEL423</strain>
    </source>
</reference>
<dbReference type="Proteomes" id="UP000077115">
    <property type="component" value="Unassembled WGS sequence"/>
</dbReference>
<evidence type="ECO:0000256" key="1">
    <source>
        <dbReference type="ARBA" id="ARBA00007666"/>
    </source>
</evidence>
<dbReference type="GO" id="GO:0045944">
    <property type="term" value="P:positive regulation of transcription by RNA polymerase II"/>
    <property type="evidence" value="ECO:0007669"/>
    <property type="project" value="TreeGrafter"/>
</dbReference>
<dbReference type="GO" id="GO:0000122">
    <property type="term" value="P:negative regulation of transcription by RNA polymerase II"/>
    <property type="evidence" value="ECO:0007669"/>
    <property type="project" value="InterPro"/>
</dbReference>
<evidence type="ECO:0000256" key="2">
    <source>
        <dbReference type="SAM" id="Coils"/>
    </source>
</evidence>
<dbReference type="PANTHER" id="PTHR13345">
    <property type="entry name" value="MEDIATOR OF RNA POLYMERASE II TRANSCRIPTION SUBUNIT 10"/>
    <property type="match status" value="1"/>
</dbReference>
<dbReference type="AlphaFoldDB" id="A0A177WNZ0"/>
<dbReference type="eggNOG" id="KOG3047">
    <property type="taxonomic scope" value="Eukaryota"/>
</dbReference>
<dbReference type="PRINTS" id="PR01502">
    <property type="entry name" value="UXTPROTEIN"/>
</dbReference>
<dbReference type="Gene3D" id="1.10.287.370">
    <property type="match status" value="1"/>
</dbReference>
<feature type="coiled-coil region" evidence="2">
    <location>
        <begin position="19"/>
        <end position="46"/>
    </location>
</feature>
<dbReference type="Pfam" id="PF02996">
    <property type="entry name" value="Prefoldin"/>
    <property type="match status" value="1"/>
</dbReference>